<comment type="caution">
    <text evidence="2">The sequence shown here is derived from an EMBL/GenBank/DDBJ whole genome shotgun (WGS) entry which is preliminary data.</text>
</comment>
<evidence type="ECO:0000313" key="2">
    <source>
        <dbReference type="EMBL" id="KAK9078128.1"/>
    </source>
</evidence>
<organism evidence="2 3">
    <name type="scientific">Deinandra increscens subsp. villosa</name>
    <dbReference type="NCBI Taxonomy" id="3103831"/>
    <lineage>
        <taxon>Eukaryota</taxon>
        <taxon>Viridiplantae</taxon>
        <taxon>Streptophyta</taxon>
        <taxon>Embryophyta</taxon>
        <taxon>Tracheophyta</taxon>
        <taxon>Spermatophyta</taxon>
        <taxon>Magnoliopsida</taxon>
        <taxon>eudicotyledons</taxon>
        <taxon>Gunneridae</taxon>
        <taxon>Pentapetalae</taxon>
        <taxon>asterids</taxon>
        <taxon>campanulids</taxon>
        <taxon>Asterales</taxon>
        <taxon>Asteraceae</taxon>
        <taxon>Asteroideae</taxon>
        <taxon>Heliantheae alliance</taxon>
        <taxon>Madieae</taxon>
        <taxon>Madiinae</taxon>
        <taxon>Deinandra</taxon>
    </lineage>
</organism>
<dbReference type="GO" id="GO:0004523">
    <property type="term" value="F:RNA-DNA hybrid ribonuclease activity"/>
    <property type="evidence" value="ECO:0007669"/>
    <property type="project" value="InterPro"/>
</dbReference>
<dbReference type="Proteomes" id="UP001408789">
    <property type="component" value="Unassembled WGS sequence"/>
</dbReference>
<dbReference type="InterPro" id="IPR036397">
    <property type="entry name" value="RNaseH_sf"/>
</dbReference>
<keyword evidence="3" id="KW-1185">Reference proteome</keyword>
<dbReference type="GO" id="GO:0003676">
    <property type="term" value="F:nucleic acid binding"/>
    <property type="evidence" value="ECO:0007669"/>
    <property type="project" value="InterPro"/>
</dbReference>
<dbReference type="PANTHER" id="PTHR48475:SF2">
    <property type="entry name" value="RIBONUCLEASE H"/>
    <property type="match status" value="1"/>
</dbReference>
<dbReference type="InterPro" id="IPR002156">
    <property type="entry name" value="RNaseH_domain"/>
</dbReference>
<dbReference type="Gene3D" id="3.30.420.10">
    <property type="entry name" value="Ribonuclease H-like superfamily/Ribonuclease H"/>
    <property type="match status" value="1"/>
</dbReference>
<proteinExistence type="predicted"/>
<evidence type="ECO:0000259" key="1">
    <source>
        <dbReference type="Pfam" id="PF13456"/>
    </source>
</evidence>
<dbReference type="Pfam" id="PF13456">
    <property type="entry name" value="RVT_3"/>
    <property type="match status" value="1"/>
</dbReference>
<protein>
    <recommendedName>
        <fullName evidence="1">RNase H type-1 domain-containing protein</fullName>
    </recommendedName>
</protein>
<dbReference type="EMBL" id="JBCNJP010000006">
    <property type="protein sequence ID" value="KAK9078128.1"/>
    <property type="molecule type" value="Genomic_DNA"/>
</dbReference>
<dbReference type="InterPro" id="IPR012337">
    <property type="entry name" value="RNaseH-like_sf"/>
</dbReference>
<dbReference type="PANTHER" id="PTHR48475">
    <property type="entry name" value="RIBONUCLEASE H"/>
    <property type="match status" value="1"/>
</dbReference>
<accession>A0AAP0DVX3</accession>
<dbReference type="CDD" id="cd09279">
    <property type="entry name" value="RNase_HI_like"/>
    <property type="match status" value="1"/>
</dbReference>
<dbReference type="SUPFAM" id="SSF53098">
    <property type="entry name" value="Ribonuclease H-like"/>
    <property type="match status" value="1"/>
</dbReference>
<gene>
    <name evidence="2" type="ORF">SSX86_002185</name>
</gene>
<reference evidence="2 3" key="1">
    <citation type="submission" date="2024-04" db="EMBL/GenBank/DDBJ databases">
        <title>The reference genome of an endangered Asteraceae, Deinandra increscens subsp. villosa, native to the Central Coast of California.</title>
        <authorList>
            <person name="Guilliams M."/>
            <person name="Hasenstab-Lehman K."/>
            <person name="Meyer R."/>
            <person name="Mcevoy S."/>
        </authorList>
    </citation>
    <scope>NUCLEOTIDE SEQUENCE [LARGE SCALE GENOMIC DNA]</scope>
    <source>
        <tissue evidence="2">Leaf</tissue>
    </source>
</reference>
<sequence>MSGRLIKWAIEIGPFYIEFKPRVSMKGQVVADFLAEVPSVPSVNIITVPETKDQMWILHTDGSSNSDGSGASLILRSPEGDELTYAIRFSFPASNNEAEYEALLAGLRLAKKMGATHLTAHVDSLLVASQIVGTKADALSKLASVAFEHLAKEIRVELLESPKVNIKIAAEVKVQEESWMSPINRGKNGSGEDYESRVLLAMDVSQHLGGASEMSSLSSTCSSVIPAEIGIPSHRLQVQVSNNEEELRTNLDLIEERREITAIRESHYKKEMAKYYNAKVKVQQYKVGEYVLRSNEVSRALPLGKMSPKWEGPYIIKKAIGNGSYILQQLDGTELVRAWNGVHLRKCYM</sequence>
<name>A0AAP0DVX3_9ASTR</name>
<evidence type="ECO:0000313" key="3">
    <source>
        <dbReference type="Proteomes" id="UP001408789"/>
    </source>
</evidence>
<feature type="domain" description="RNase H type-1" evidence="1">
    <location>
        <begin position="60"/>
        <end position="143"/>
    </location>
</feature>
<dbReference type="AlphaFoldDB" id="A0AAP0DVX3"/>